<evidence type="ECO:0000313" key="2">
    <source>
        <dbReference type="EMBL" id="EFP95854.1"/>
    </source>
</evidence>
<dbReference type="Pfam" id="PF16806">
    <property type="entry name" value="ExsD"/>
    <property type="match status" value="1"/>
</dbReference>
<proteinExistence type="predicted"/>
<feature type="domain" description="Antiactivator protein ExsD N-terminal" evidence="1">
    <location>
        <begin position="51"/>
        <end position="129"/>
    </location>
</feature>
<dbReference type="Proteomes" id="UP000002943">
    <property type="component" value="Unassembled WGS sequence"/>
</dbReference>
<evidence type="ECO:0000313" key="3">
    <source>
        <dbReference type="Proteomes" id="UP000002943"/>
    </source>
</evidence>
<gene>
    <name evidence="2" type="ORF">VIBC2010_01223</name>
</gene>
<accession>E3BLS6</accession>
<reference evidence="2 3" key="1">
    <citation type="journal article" date="2012" name="Int. J. Syst. Evol. Microbiol.">
        <title>Vibrio caribbeanicus sp. nov., isolated from the marine sponge Scleritoderma cyanea.</title>
        <authorList>
            <person name="Hoffmann M."/>
            <person name="Monday S.R."/>
            <person name="Allard M.W."/>
            <person name="Strain E.A."/>
            <person name="Whittaker P."/>
            <person name="Naum M."/>
            <person name="McCarthy P.J."/>
            <person name="Lopez J.V."/>
            <person name="Fischer M."/>
            <person name="Brown E.W."/>
        </authorList>
    </citation>
    <scope>NUCLEOTIDE SEQUENCE [LARGE SCALE GENOMIC DNA]</scope>
    <source>
        <strain evidence="2 3">ATCC BAA-2122</strain>
    </source>
</reference>
<name>E3BLS6_9VIBR</name>
<sequence>MKKQHWRRRSLFPNKIVKKRKITVLQRGSRREGLMQSSQEPDVMDVNHRQLIKVGVLNNEQMSLFQRLLERTVIDGLCACHVVQTYYRLGASLDRFAMRLFLEIGSQISGNHGLNTFERRVDYINSQLGFRFNLALPKTLILNMHLTLNEWVNQKTDQTALYESIKIEQLMTQLNIQKKYWLKLANEKSSASFANQQLQEIQNQQCELKKQVGGLDESGKRVIESHQVLVNEWQPILESLMSLSEYSKTSDKFVTEWKVWCAEARLQAPELSDVWNACDQVYSDLNAVAKIWQWFQNMQTVGHFDHYYFDVQSDLCGHVCNHLSQI</sequence>
<keyword evidence="3" id="KW-1185">Reference proteome</keyword>
<dbReference type="STRING" id="796620.VIBC2010_01223"/>
<dbReference type="OrthoDB" id="5861989at2"/>
<protein>
    <recommendedName>
        <fullName evidence="1">Antiactivator protein ExsD N-terminal domain-containing protein</fullName>
    </recommendedName>
</protein>
<dbReference type="AlphaFoldDB" id="E3BLS6"/>
<dbReference type="RefSeq" id="WP_009602007.1">
    <property type="nucleotide sequence ID" value="NZ_AEIU01000083.1"/>
</dbReference>
<comment type="caution">
    <text evidence="2">The sequence shown here is derived from an EMBL/GenBank/DDBJ whole genome shotgun (WGS) entry which is preliminary data.</text>
</comment>
<dbReference type="InterPro" id="IPR031835">
    <property type="entry name" value="ExsD_N"/>
</dbReference>
<dbReference type="EMBL" id="AEIU01000083">
    <property type="protein sequence ID" value="EFP95854.1"/>
    <property type="molecule type" value="Genomic_DNA"/>
</dbReference>
<dbReference type="eggNOG" id="ENOG5031TS8">
    <property type="taxonomic scope" value="Bacteria"/>
</dbReference>
<organism evidence="2 3">
    <name type="scientific">Vibrio caribbeanicus ATCC BAA-2122</name>
    <dbReference type="NCBI Taxonomy" id="796620"/>
    <lineage>
        <taxon>Bacteria</taxon>
        <taxon>Pseudomonadati</taxon>
        <taxon>Pseudomonadota</taxon>
        <taxon>Gammaproteobacteria</taxon>
        <taxon>Vibrionales</taxon>
        <taxon>Vibrionaceae</taxon>
        <taxon>Vibrio</taxon>
    </lineage>
</organism>
<evidence type="ECO:0000259" key="1">
    <source>
        <dbReference type="Pfam" id="PF16806"/>
    </source>
</evidence>